<dbReference type="InterPro" id="IPR005311">
    <property type="entry name" value="PBP_dimer"/>
</dbReference>
<organism evidence="10 11">
    <name type="scientific">Piscibacillus halophilus</name>
    <dbReference type="NCBI Taxonomy" id="571933"/>
    <lineage>
        <taxon>Bacteria</taxon>
        <taxon>Bacillati</taxon>
        <taxon>Bacillota</taxon>
        <taxon>Bacilli</taxon>
        <taxon>Bacillales</taxon>
        <taxon>Bacillaceae</taxon>
        <taxon>Piscibacillus</taxon>
    </lineage>
</organism>
<dbReference type="RefSeq" id="WP_091771983.1">
    <property type="nucleotide sequence ID" value="NZ_FOES01000001.1"/>
</dbReference>
<comment type="similarity">
    <text evidence="3">Belongs to the transpeptidase family.</text>
</comment>
<dbReference type="EMBL" id="FOES01000001">
    <property type="protein sequence ID" value="SEP55173.1"/>
    <property type="molecule type" value="Genomic_DNA"/>
</dbReference>
<evidence type="ECO:0000259" key="9">
    <source>
        <dbReference type="PROSITE" id="PS51178"/>
    </source>
</evidence>
<feature type="region of interest" description="Disordered" evidence="7">
    <location>
        <begin position="705"/>
        <end position="746"/>
    </location>
</feature>
<dbReference type="PROSITE" id="PS51178">
    <property type="entry name" value="PASTA"/>
    <property type="match status" value="1"/>
</dbReference>
<dbReference type="Pfam" id="PF03717">
    <property type="entry name" value="PBP_dimer"/>
    <property type="match status" value="1"/>
</dbReference>
<evidence type="ECO:0000256" key="8">
    <source>
        <dbReference type="SAM" id="Phobius"/>
    </source>
</evidence>
<sequence>MTNLNYKNVMSFLIISIFSLIFLFLIGRFAYIQITGEVQSVDLLDYAEKFRNTSSVLEAERGEIYDQTGMVLAGNKTVYNMYAVLSEEYSQNSSVDLHVKDIQKTASSLAPIIGMEEQQIIDILEEGKEEGSFQVEFGRFGNGLSKEQKEEIEELDLTGIYFEQDTERYYPNGAFASHVIGFTEDRLNEDKTKYETVGAYGIEQMYDEHLGGKDGFIRSQRDKYGFKLLNADEHVQSPEHGHDVFLTIDQKIQTFLEDTMTTVQEEYNPKRMVAIVMNPKTGEVLAMSNRPSFDPNTRDEIENWYNDAISTPFEPGSTMKIFTLSAAIEEGVYNGDATFESGRWRINENRSYISDHNNGEGWGEITYNQAVQHSSNVGFAKILWEQLKPEKYLEYISAFQLDQPTEIDLEGERVGQITYTYPRDQINTAIGQGSTFTPIQIMKGATALANGGKMMKPYITSRISDINGNKTLYKAEPEVVGEPISEDTANQVKDILETVITSEDGTGGPFKLDNFTSFGKTGTAQIPDPSGGYKTGVGEYVYSFIGMAPKDDPKLMMYVAVEEPEVEYSYYGSQTTSYIYKTVMENSLHYLEIEPDQSNEDTIEPIKLNQLYDRNTDTVVNELEEQGFNVTVLGNGDQIVDSLPKENESVYPNKRIILETNGELTMPDLTNWTLRDVFSLVELVDMELDFMGEGFVTKQNISAGSSISDESKLVVELSSKSDSNEEDDEESENEEIEEGEEVEGEQ</sequence>
<dbReference type="Pfam" id="PF03793">
    <property type="entry name" value="PASTA"/>
    <property type="match status" value="1"/>
</dbReference>
<dbReference type="GO" id="GO:0008658">
    <property type="term" value="F:penicillin binding"/>
    <property type="evidence" value="ECO:0007669"/>
    <property type="project" value="InterPro"/>
</dbReference>
<dbReference type="PANTHER" id="PTHR30627:SF26">
    <property type="entry name" value="PENICILLIN-BINDING PROTEIN 2B"/>
    <property type="match status" value="1"/>
</dbReference>
<dbReference type="Gene3D" id="2.20.70.70">
    <property type="match status" value="1"/>
</dbReference>
<keyword evidence="5 8" id="KW-0472">Membrane</keyword>
<dbReference type="InterPro" id="IPR036138">
    <property type="entry name" value="PBP_dimer_sf"/>
</dbReference>
<feature type="transmembrane region" description="Helical" evidence="8">
    <location>
        <begin position="12"/>
        <end position="31"/>
    </location>
</feature>
<evidence type="ECO:0000256" key="7">
    <source>
        <dbReference type="SAM" id="MobiDB-lite"/>
    </source>
</evidence>
<dbReference type="OrthoDB" id="9804124at2"/>
<dbReference type="CDD" id="cd06575">
    <property type="entry name" value="PASTA_Pbp2x-like_2"/>
    <property type="match status" value="1"/>
</dbReference>
<dbReference type="AlphaFoldDB" id="A0A1H8YSU8"/>
<dbReference type="GO" id="GO:0005886">
    <property type="term" value="C:plasma membrane"/>
    <property type="evidence" value="ECO:0007669"/>
    <property type="project" value="TreeGrafter"/>
</dbReference>
<feature type="domain" description="PASTA" evidence="9">
    <location>
        <begin position="660"/>
        <end position="719"/>
    </location>
</feature>
<dbReference type="UniPathway" id="UPA00219"/>
<dbReference type="CDD" id="cd06576">
    <property type="entry name" value="PASTA_Pbp2x-like_1"/>
    <property type="match status" value="1"/>
</dbReference>
<dbReference type="InterPro" id="IPR001460">
    <property type="entry name" value="PCN-bd_Tpept"/>
</dbReference>
<reference evidence="10 11" key="1">
    <citation type="submission" date="2016-10" db="EMBL/GenBank/DDBJ databases">
        <authorList>
            <person name="de Groot N.N."/>
        </authorList>
    </citation>
    <scope>NUCLEOTIDE SEQUENCE [LARGE SCALE GENOMIC DNA]</scope>
    <source>
        <strain evidence="10 11">DSM 21633</strain>
    </source>
</reference>
<evidence type="ECO:0000256" key="5">
    <source>
        <dbReference type="ARBA" id="ARBA00023136"/>
    </source>
</evidence>
<dbReference type="Pfam" id="PF00905">
    <property type="entry name" value="Transpeptidase"/>
    <property type="match status" value="1"/>
</dbReference>
<proteinExistence type="inferred from homology"/>
<feature type="compositionally biased region" description="Acidic residues" evidence="7">
    <location>
        <begin position="724"/>
        <end position="746"/>
    </location>
</feature>
<dbReference type="Proteomes" id="UP000199427">
    <property type="component" value="Unassembled WGS sequence"/>
</dbReference>
<dbReference type="GO" id="GO:0009002">
    <property type="term" value="F:serine-type D-Ala-D-Ala carboxypeptidase activity"/>
    <property type="evidence" value="ECO:0007669"/>
    <property type="project" value="UniProtKB-EC"/>
</dbReference>
<keyword evidence="11" id="KW-1185">Reference proteome</keyword>
<evidence type="ECO:0000256" key="6">
    <source>
        <dbReference type="ARBA" id="ARBA00034000"/>
    </source>
</evidence>
<gene>
    <name evidence="10" type="ORF">SAMN05216362_10127</name>
</gene>
<comment type="subcellular location">
    <subcellularLocation>
        <location evidence="1">Membrane</location>
    </subcellularLocation>
</comment>
<dbReference type="SUPFAM" id="SSF56519">
    <property type="entry name" value="Penicillin binding protein dimerisation domain"/>
    <property type="match status" value="1"/>
</dbReference>
<dbReference type="Gene3D" id="3.90.1310.10">
    <property type="entry name" value="Penicillin-binding protein 2a (Domain 2)"/>
    <property type="match status" value="1"/>
</dbReference>
<evidence type="ECO:0000313" key="10">
    <source>
        <dbReference type="EMBL" id="SEP55173.1"/>
    </source>
</evidence>
<dbReference type="Gene3D" id="3.30.70.2110">
    <property type="match status" value="1"/>
</dbReference>
<dbReference type="InterPro" id="IPR005543">
    <property type="entry name" value="PASTA_dom"/>
</dbReference>
<evidence type="ECO:0000313" key="11">
    <source>
        <dbReference type="Proteomes" id="UP000199427"/>
    </source>
</evidence>
<dbReference type="SMART" id="SM00740">
    <property type="entry name" value="PASTA"/>
    <property type="match status" value="2"/>
</dbReference>
<dbReference type="Gene3D" id="3.40.710.10">
    <property type="entry name" value="DD-peptidase/beta-lactamase superfamily"/>
    <property type="match status" value="1"/>
</dbReference>
<dbReference type="SUPFAM" id="SSF56601">
    <property type="entry name" value="beta-lactamase/transpeptidase-like"/>
    <property type="match status" value="1"/>
</dbReference>
<name>A0A1H8YSU8_9BACI</name>
<accession>A0A1H8YSU8</accession>
<dbReference type="SUPFAM" id="SSF54184">
    <property type="entry name" value="Penicillin-binding protein 2x (pbp-2x), c-terminal domain"/>
    <property type="match status" value="2"/>
</dbReference>
<dbReference type="GO" id="GO:0071555">
    <property type="term" value="P:cell wall organization"/>
    <property type="evidence" value="ECO:0007669"/>
    <property type="project" value="TreeGrafter"/>
</dbReference>
<comment type="pathway">
    <text evidence="2">Cell wall biogenesis; peptidoglycan biosynthesis.</text>
</comment>
<dbReference type="STRING" id="571933.SAMN05216362_10127"/>
<evidence type="ECO:0000256" key="2">
    <source>
        <dbReference type="ARBA" id="ARBA00004752"/>
    </source>
</evidence>
<dbReference type="InterPro" id="IPR050515">
    <property type="entry name" value="Beta-lactam/transpept"/>
</dbReference>
<comment type="catalytic activity">
    <reaction evidence="6">
        <text>Preferential cleavage: (Ac)2-L-Lys-D-Ala-|-D-Ala. Also transpeptidation of peptidyl-alanyl moieties that are N-acyl substituents of D-alanine.</text>
        <dbReference type="EC" id="3.4.16.4"/>
    </reaction>
</comment>
<keyword evidence="8" id="KW-1133">Transmembrane helix</keyword>
<protein>
    <recommendedName>
        <fullName evidence="4">serine-type D-Ala-D-Ala carboxypeptidase</fullName>
        <ecNumber evidence="4">3.4.16.4</ecNumber>
    </recommendedName>
</protein>
<dbReference type="GO" id="GO:0009252">
    <property type="term" value="P:peptidoglycan biosynthetic process"/>
    <property type="evidence" value="ECO:0007669"/>
    <property type="project" value="UniProtKB-UniPathway"/>
</dbReference>
<dbReference type="PANTHER" id="PTHR30627">
    <property type="entry name" value="PEPTIDOGLYCAN D,D-TRANSPEPTIDASE"/>
    <property type="match status" value="1"/>
</dbReference>
<evidence type="ECO:0000256" key="1">
    <source>
        <dbReference type="ARBA" id="ARBA00004370"/>
    </source>
</evidence>
<dbReference type="EC" id="3.4.16.4" evidence="4"/>
<evidence type="ECO:0000256" key="4">
    <source>
        <dbReference type="ARBA" id="ARBA00012448"/>
    </source>
</evidence>
<keyword evidence="8" id="KW-0812">Transmembrane</keyword>
<evidence type="ECO:0000256" key="3">
    <source>
        <dbReference type="ARBA" id="ARBA00007171"/>
    </source>
</evidence>
<dbReference type="InterPro" id="IPR012338">
    <property type="entry name" value="Beta-lactam/transpept-like"/>
</dbReference>